<evidence type="ECO:0000256" key="2">
    <source>
        <dbReference type="PROSITE-ProRule" id="PRU01091"/>
    </source>
</evidence>
<dbReference type="Gene3D" id="1.10.10.10">
    <property type="entry name" value="Winged helix-like DNA-binding domain superfamily/Winged helix DNA-binding domain"/>
    <property type="match status" value="1"/>
</dbReference>
<dbReference type="CDD" id="cd00383">
    <property type="entry name" value="trans_reg_C"/>
    <property type="match status" value="1"/>
</dbReference>
<dbReference type="RefSeq" id="WP_242867873.1">
    <property type="nucleotide sequence ID" value="NZ_CABIXC010000003.1"/>
</dbReference>
<feature type="DNA-binding region" description="OmpR/PhoB-type" evidence="2">
    <location>
        <begin position="38"/>
        <end position="132"/>
    </location>
</feature>
<dbReference type="GO" id="GO:0000160">
    <property type="term" value="P:phosphorelay signal transduction system"/>
    <property type="evidence" value="ECO:0007669"/>
    <property type="project" value="InterPro"/>
</dbReference>
<evidence type="ECO:0000256" key="1">
    <source>
        <dbReference type="ARBA" id="ARBA00023125"/>
    </source>
</evidence>
<reference evidence="4 5" key="1">
    <citation type="submission" date="2015-09" db="EMBL/GenBank/DDBJ databases">
        <authorList>
            <consortium name="Pathogen Informatics"/>
        </authorList>
    </citation>
    <scope>NUCLEOTIDE SEQUENCE [LARGE SCALE GENOMIC DNA]</scope>
    <source>
        <strain evidence="4 5">2789STDY5608850</strain>
    </source>
</reference>
<proteinExistence type="predicted"/>
<dbReference type="Pfam" id="PF00486">
    <property type="entry name" value="Trans_reg_C"/>
    <property type="match status" value="1"/>
</dbReference>
<dbReference type="InterPro" id="IPR001867">
    <property type="entry name" value="OmpR/PhoB-type_DNA-bd"/>
</dbReference>
<dbReference type="GO" id="GO:0006355">
    <property type="term" value="P:regulation of DNA-templated transcription"/>
    <property type="evidence" value="ECO:0007669"/>
    <property type="project" value="InterPro"/>
</dbReference>
<dbReference type="GO" id="GO:0003677">
    <property type="term" value="F:DNA binding"/>
    <property type="evidence" value="ECO:0007669"/>
    <property type="project" value="UniProtKB-UniRule"/>
</dbReference>
<dbReference type="InterPro" id="IPR016032">
    <property type="entry name" value="Sig_transdc_resp-reg_C-effctor"/>
</dbReference>
<keyword evidence="1 2" id="KW-0238">DNA-binding</keyword>
<evidence type="ECO:0000313" key="5">
    <source>
        <dbReference type="Proteomes" id="UP000095651"/>
    </source>
</evidence>
<dbReference type="SUPFAM" id="SSF46894">
    <property type="entry name" value="C-terminal effector domain of the bipartite response regulators"/>
    <property type="match status" value="1"/>
</dbReference>
<evidence type="ECO:0000259" key="3">
    <source>
        <dbReference type="PROSITE" id="PS51755"/>
    </source>
</evidence>
<dbReference type="Proteomes" id="UP000095651">
    <property type="component" value="Unassembled WGS sequence"/>
</dbReference>
<dbReference type="EMBL" id="CYZE01000003">
    <property type="protein sequence ID" value="CUO02553.1"/>
    <property type="molecule type" value="Genomic_DNA"/>
</dbReference>
<dbReference type="SMART" id="SM00862">
    <property type="entry name" value="Trans_reg_C"/>
    <property type="match status" value="1"/>
</dbReference>
<feature type="domain" description="OmpR/PhoB-type" evidence="3">
    <location>
        <begin position="38"/>
        <end position="132"/>
    </location>
</feature>
<sequence length="135" mass="15060">MVGTIEIVMRKIAPSGSVSETVLVSLEGVDSQEATHSSDILTFPNLEIRINEQTVYNNNHPVPLTHHEFFTLLYLAQHPCRVLSKEQIYEAVWKENPEHCGAAVANVVYSLRRKIGDGYIETVIGSGYRFVGMGE</sequence>
<accession>A0A174BPN5</accession>
<dbReference type="PROSITE" id="PS51755">
    <property type="entry name" value="OMPR_PHOB"/>
    <property type="match status" value="1"/>
</dbReference>
<evidence type="ECO:0000313" key="4">
    <source>
        <dbReference type="EMBL" id="CUO02553.1"/>
    </source>
</evidence>
<name>A0A174BPN5_9FIRM</name>
<organism evidence="4 5">
    <name type="scientific">Hungatella hathewayi</name>
    <dbReference type="NCBI Taxonomy" id="154046"/>
    <lineage>
        <taxon>Bacteria</taxon>
        <taxon>Bacillati</taxon>
        <taxon>Bacillota</taxon>
        <taxon>Clostridia</taxon>
        <taxon>Lachnospirales</taxon>
        <taxon>Lachnospiraceae</taxon>
        <taxon>Hungatella</taxon>
    </lineage>
</organism>
<dbReference type="AlphaFoldDB" id="A0A174BPN5"/>
<protein>
    <submittedName>
        <fullName evidence="4">Response regulators consisting of a CheY-like receiver domain and a winged-helix DNA-binding domain</fullName>
    </submittedName>
</protein>
<dbReference type="InterPro" id="IPR036388">
    <property type="entry name" value="WH-like_DNA-bd_sf"/>
</dbReference>
<gene>
    <name evidence="4" type="primary">cseB</name>
    <name evidence="4" type="ORF">ERS852407_01672</name>
</gene>